<feature type="coiled-coil region" evidence="23">
    <location>
        <begin position="516"/>
        <end position="550"/>
    </location>
</feature>
<dbReference type="PROSITE" id="PS50222">
    <property type="entry name" value="EF_HAND_2"/>
    <property type="match status" value="2"/>
</dbReference>
<evidence type="ECO:0000256" key="21">
    <source>
        <dbReference type="ARBA" id="ARBA00074966"/>
    </source>
</evidence>
<evidence type="ECO:0000256" key="17">
    <source>
        <dbReference type="ARBA" id="ARBA00023176"/>
    </source>
</evidence>
<reference evidence="28" key="3">
    <citation type="submission" date="2025-09" db="UniProtKB">
        <authorList>
            <consortium name="Ensembl"/>
        </authorList>
    </citation>
    <scope>IDENTIFICATION</scope>
</reference>
<feature type="domain" description="EF-hand" evidence="27">
    <location>
        <begin position="53"/>
        <end position="88"/>
    </location>
</feature>
<evidence type="ECO:0000256" key="7">
    <source>
        <dbReference type="ARBA" id="ARBA00022448"/>
    </source>
</evidence>
<dbReference type="GeneTree" id="ENSGT00940000157065"/>
<dbReference type="GO" id="GO:0030027">
    <property type="term" value="C:lamellipodium"/>
    <property type="evidence" value="ECO:0007669"/>
    <property type="project" value="UniProtKB-SubCell"/>
</dbReference>
<dbReference type="SMART" id="SM00054">
    <property type="entry name" value="EFh"/>
    <property type="match status" value="2"/>
</dbReference>
<dbReference type="FunFam" id="2.30.30.40:FF:000041">
    <property type="entry name" value="Intersectin 1"/>
    <property type="match status" value="1"/>
</dbReference>
<dbReference type="PRINTS" id="PR00452">
    <property type="entry name" value="SH3DOMAIN"/>
</dbReference>
<dbReference type="GO" id="GO:0005635">
    <property type="term" value="C:nuclear envelope"/>
    <property type="evidence" value="ECO:0007669"/>
    <property type="project" value="UniProtKB-SubCell"/>
</dbReference>
<evidence type="ECO:0000256" key="19">
    <source>
        <dbReference type="ARBA" id="ARBA00023273"/>
    </source>
</evidence>
<evidence type="ECO:0000256" key="14">
    <source>
        <dbReference type="ARBA" id="ARBA00022927"/>
    </source>
</evidence>
<feature type="region of interest" description="Disordered" evidence="24">
    <location>
        <begin position="572"/>
        <end position="650"/>
    </location>
</feature>
<evidence type="ECO:0000256" key="16">
    <source>
        <dbReference type="ARBA" id="ARBA00023136"/>
    </source>
</evidence>
<dbReference type="CDD" id="cd11837">
    <property type="entry name" value="SH3_Intersectin_2"/>
    <property type="match status" value="1"/>
</dbReference>
<evidence type="ECO:0000256" key="10">
    <source>
        <dbReference type="ARBA" id="ARBA00022599"/>
    </source>
</evidence>
<dbReference type="InterPro" id="IPR000261">
    <property type="entry name" value="EH_dom"/>
</dbReference>
<keyword evidence="13" id="KW-0106">Calcium</keyword>
<dbReference type="AlphaFoldDB" id="A0AAQ5X3L7"/>
<feature type="domain" description="EF-hand" evidence="27">
    <location>
        <begin position="251"/>
        <end position="286"/>
    </location>
</feature>
<dbReference type="InterPro" id="IPR011992">
    <property type="entry name" value="EF-hand-dom_pair"/>
</dbReference>
<feature type="domain" description="SH3" evidence="25">
    <location>
        <begin position="971"/>
        <end position="1029"/>
    </location>
</feature>
<dbReference type="InterPro" id="IPR018247">
    <property type="entry name" value="EF_Hand_1_Ca_BS"/>
</dbReference>
<dbReference type="SMART" id="SM00326">
    <property type="entry name" value="SH3"/>
    <property type="match status" value="5"/>
</dbReference>
<evidence type="ECO:0000256" key="4">
    <source>
        <dbReference type="ARBA" id="ARBA00004510"/>
    </source>
</evidence>
<sequence length="1217" mass="136279">MAQFPTTFTGPDVFLISVDERAKHDQQFHSLSPTAGGYITGDQARNFFLQSGLPPPILAQIWALADMNSDGRMDIHEFSIAMKLIKLKLQGHPLPPTLPPSMKQPPLSLPPQTGFGLPPMAPLPNPLPGVPPLPLPPLPVGVSPPLVSSAPPPLPQPIANGAPPTGMMQPISGFSHPAAPSVNKSSSFNRSSTKLQKGSSFDAAGAQPPPDWAVPQSSRLKYRQLFNSHDKMMSGHLTGPQARTILMQSSLPQSQLATIWSLSDIDQDGKLTAEEFILAMHLIDMAMSGLPLPPVLPPDYLPPTFRENFERGNLELEKRRQALQEQQRKEQERLAALEREEQERKERERLEQERRRQQELEKQLEKQRELERQREEERRKEIERREAAKRELERQRQLEWERQRRQELLTQRNREQESIVLLKARKKTLEFELEALNDKKTQLEGKLKDVRFRLSAQRREVEQTNQTRETRIAEITLLQQQLQDSQQWLGRLIPDKQSLNDQLKQVQQNSLHRDSLSSLQKAVEQKETSRQQLREQLDAVERETRAKLLEIDAFNTQLKVINQQINSLIWPRRPPRLSSDESVAWRDEAGSSAPKAPSPASISTPHAWLNRVTQEEEERKRRGMEDDEEGRKAAGSIGDKEEEGRGKKDMQDKLNKLFSQPADPWASKAPVSSFDQQQPVKVVYYRALYPFDARSHDEISITPGDVIMVDESQTGEPGWLGGELRGRTGWFPANYAERIPDSEAPISLRATASATPTSAQQPMTMPPPAPGHTSSSTSSANSNWADFSTTWPSNTASQSDSEGWDAWPTSSTSQNPSLSVPSAQLRQRSAFTPATMTTGSSPSPVLGQGEKVEGLQAQALYPWRAKKDNHLNFNKNEIITVLEQQDMWWLGELQTGQRGWFPKSYVNLSPVFNGNWGSLYQTFCKLTCYIITDSILESGVSESPPNGKRPSPSPTKPSDSGGFLSSTLSSCSCTEYIAMYTYESSEQGDLSFQQGDIVMVTRKEGDWWTGMVGGKTGVFPSNYVKPRDSTSESLGPAGKTGSLGKKPEIAQVIAPYSATGAEQLTLAPGQLILIRKKNPGGWWEGELQARGKKRQIGWFPANYVKLLSPSTSKTTPTEPTPPKLAPASTALCQVIGMYDYVAQNDDELAFQKGQVITVLNKDDCDWWKGELNGREGLFPSNYVKLTTDTDPSTQCEYTHRHTHTFAARNTQHTHTRY</sequence>
<dbReference type="Pfam" id="PF00018">
    <property type="entry name" value="SH3_1"/>
    <property type="match status" value="2"/>
</dbReference>
<dbReference type="PROSITE" id="PS00018">
    <property type="entry name" value="EF_HAND_1"/>
    <property type="match status" value="2"/>
</dbReference>
<evidence type="ECO:0000259" key="27">
    <source>
        <dbReference type="PROSITE" id="PS50222"/>
    </source>
</evidence>
<reference evidence="28" key="2">
    <citation type="submission" date="2025-08" db="UniProtKB">
        <authorList>
            <consortium name="Ensembl"/>
        </authorList>
    </citation>
    <scope>IDENTIFICATION</scope>
</reference>
<feature type="compositionally biased region" description="Pro residues" evidence="24">
    <location>
        <begin position="95"/>
        <end position="109"/>
    </location>
</feature>
<dbReference type="CDD" id="cd00052">
    <property type="entry name" value="EH"/>
    <property type="match status" value="2"/>
</dbReference>
<dbReference type="PANTHER" id="PTHR11216:SF68">
    <property type="entry name" value="INTERSECTIN-1"/>
    <property type="match status" value="1"/>
</dbReference>
<evidence type="ECO:0000256" key="18">
    <source>
        <dbReference type="ARBA" id="ARBA00023242"/>
    </source>
</evidence>
<dbReference type="FunFam" id="2.30.30.40:FF:000122">
    <property type="entry name" value="intersectin-1 isoform X2"/>
    <property type="match status" value="1"/>
</dbReference>
<dbReference type="CDD" id="cd11840">
    <property type="entry name" value="SH3_Intersectin_5"/>
    <property type="match status" value="1"/>
</dbReference>
<comment type="subcellular location">
    <subcellularLocation>
        <location evidence="2">Cell membrane</location>
    </subcellularLocation>
    <subcellularLocation>
        <location evidence="4">Cell projection</location>
        <location evidence="4">Lamellipodium</location>
    </subcellularLocation>
    <subcellularLocation>
        <location evidence="5">Membrane</location>
        <location evidence="5">Clathrin-coated pit</location>
    </subcellularLocation>
    <subcellularLocation>
        <location evidence="3">Nucleus envelope</location>
    </subcellularLocation>
    <subcellularLocation>
        <location evidence="1">Recycling endosome</location>
    </subcellularLocation>
    <subcellularLocation>
        <location evidence="20">Synapse</location>
        <location evidence="20">Synaptosome</location>
    </subcellularLocation>
</comment>
<keyword evidence="14" id="KW-0653">Protein transport</keyword>
<evidence type="ECO:0000259" key="25">
    <source>
        <dbReference type="PROSITE" id="PS50002"/>
    </source>
</evidence>
<dbReference type="GO" id="GO:0043005">
    <property type="term" value="C:neuron projection"/>
    <property type="evidence" value="ECO:0007669"/>
    <property type="project" value="UniProtKB-KW"/>
</dbReference>
<dbReference type="GO" id="GO:0060090">
    <property type="term" value="F:molecular adaptor activity"/>
    <property type="evidence" value="ECO:0007669"/>
    <property type="project" value="TreeGrafter"/>
</dbReference>
<dbReference type="FunFam" id="2.30.30.40:FF:000024">
    <property type="entry name" value="Intersectin 1"/>
    <property type="match status" value="1"/>
</dbReference>
<dbReference type="PROSITE" id="PS50002">
    <property type="entry name" value="SH3"/>
    <property type="match status" value="5"/>
</dbReference>
<feature type="region of interest" description="Disordered" evidence="24">
    <location>
        <begin position="362"/>
        <end position="386"/>
    </location>
</feature>
<dbReference type="InterPro" id="IPR001452">
    <property type="entry name" value="SH3_domain"/>
</dbReference>
<dbReference type="InterPro" id="IPR002048">
    <property type="entry name" value="EF_hand_dom"/>
</dbReference>
<feature type="domain" description="EH" evidence="26">
    <location>
        <begin position="218"/>
        <end position="307"/>
    </location>
</feature>
<dbReference type="PRINTS" id="PR00499">
    <property type="entry name" value="P67PHOX"/>
</dbReference>
<feature type="compositionally biased region" description="Low complexity" evidence="24">
    <location>
        <begin position="751"/>
        <end position="763"/>
    </location>
</feature>
<dbReference type="Pfam" id="PF12763">
    <property type="entry name" value="EH"/>
    <property type="match status" value="2"/>
</dbReference>
<evidence type="ECO:0000256" key="15">
    <source>
        <dbReference type="ARBA" id="ARBA00023018"/>
    </source>
</evidence>
<dbReference type="GO" id="GO:0015031">
    <property type="term" value="P:protein transport"/>
    <property type="evidence" value="ECO:0007669"/>
    <property type="project" value="UniProtKB-KW"/>
</dbReference>
<dbReference type="GO" id="GO:0150007">
    <property type="term" value="P:clathrin-dependent synaptic vesicle endocytosis"/>
    <property type="evidence" value="ECO:0007669"/>
    <property type="project" value="TreeGrafter"/>
</dbReference>
<feature type="domain" description="SH3" evidence="25">
    <location>
        <begin position="852"/>
        <end position="911"/>
    </location>
</feature>
<keyword evidence="12" id="KW-0967">Endosome</keyword>
<feature type="domain" description="SH3" evidence="25">
    <location>
        <begin position="680"/>
        <end position="741"/>
    </location>
</feature>
<feature type="region of interest" description="Disordered" evidence="24">
    <location>
        <begin position="147"/>
        <end position="216"/>
    </location>
</feature>
<feature type="domain" description="SH3" evidence="25">
    <location>
        <begin position="1045"/>
        <end position="1109"/>
    </location>
</feature>
<evidence type="ECO:0000256" key="22">
    <source>
        <dbReference type="PROSITE-ProRule" id="PRU00192"/>
    </source>
</evidence>
<evidence type="ECO:0000313" key="29">
    <source>
        <dbReference type="Proteomes" id="UP001501940"/>
    </source>
</evidence>
<evidence type="ECO:0000256" key="9">
    <source>
        <dbReference type="ARBA" id="ARBA00022483"/>
    </source>
</evidence>
<keyword evidence="23" id="KW-0175">Coiled coil</keyword>
<evidence type="ECO:0000259" key="26">
    <source>
        <dbReference type="PROSITE" id="PS50031"/>
    </source>
</evidence>
<dbReference type="Gene3D" id="2.30.30.40">
    <property type="entry name" value="SH3 Domains"/>
    <property type="match status" value="5"/>
</dbReference>
<evidence type="ECO:0000256" key="5">
    <source>
        <dbReference type="ARBA" id="ARBA00004600"/>
    </source>
</evidence>
<keyword evidence="15" id="KW-0770">Synapse</keyword>
<keyword evidence="19" id="KW-0966">Cell projection</keyword>
<organism evidence="28 29">
    <name type="scientific">Amphiprion ocellaris</name>
    <name type="common">Clown anemonefish</name>
    <dbReference type="NCBI Taxonomy" id="80972"/>
    <lineage>
        <taxon>Eukaryota</taxon>
        <taxon>Metazoa</taxon>
        <taxon>Chordata</taxon>
        <taxon>Craniata</taxon>
        <taxon>Vertebrata</taxon>
        <taxon>Euteleostomi</taxon>
        <taxon>Actinopterygii</taxon>
        <taxon>Neopterygii</taxon>
        <taxon>Teleostei</taxon>
        <taxon>Neoteleostei</taxon>
        <taxon>Acanthomorphata</taxon>
        <taxon>Ovalentaria</taxon>
        <taxon>Pomacentridae</taxon>
        <taxon>Amphiprion</taxon>
    </lineage>
</organism>
<gene>
    <name evidence="28" type="primary">ITSN1</name>
</gene>
<dbReference type="PANTHER" id="PTHR11216">
    <property type="entry name" value="EH DOMAIN"/>
    <property type="match status" value="1"/>
</dbReference>
<dbReference type="Pfam" id="PF07653">
    <property type="entry name" value="SH3_2"/>
    <property type="match status" value="2"/>
</dbReference>
<accession>A0AAQ5X3L7</accession>
<keyword evidence="29" id="KW-1185">Reference proteome</keyword>
<dbReference type="GO" id="GO:0010646">
    <property type="term" value="P:regulation of cell communication"/>
    <property type="evidence" value="ECO:0007669"/>
    <property type="project" value="UniProtKB-ARBA"/>
</dbReference>
<evidence type="ECO:0000256" key="2">
    <source>
        <dbReference type="ARBA" id="ARBA00004236"/>
    </source>
</evidence>
<dbReference type="Proteomes" id="UP001501940">
    <property type="component" value="Chromosome 16"/>
</dbReference>
<evidence type="ECO:0000256" key="1">
    <source>
        <dbReference type="ARBA" id="ARBA00004172"/>
    </source>
</evidence>
<feature type="compositionally biased region" description="Basic and acidic residues" evidence="24">
    <location>
        <begin position="613"/>
        <end position="650"/>
    </location>
</feature>
<feature type="compositionally biased region" description="Low complexity" evidence="24">
    <location>
        <begin position="181"/>
        <end position="192"/>
    </location>
</feature>
<evidence type="ECO:0000256" key="13">
    <source>
        <dbReference type="ARBA" id="ARBA00022837"/>
    </source>
</evidence>
<evidence type="ECO:0000256" key="3">
    <source>
        <dbReference type="ARBA" id="ARBA00004259"/>
    </source>
</evidence>
<protein>
    <recommendedName>
        <fullName evidence="21">Intersectin-1</fullName>
    </recommendedName>
</protein>
<evidence type="ECO:0000313" key="28">
    <source>
        <dbReference type="Ensembl" id="ENSAOCP00000035873.1"/>
    </source>
</evidence>
<keyword evidence="11" id="KW-0479">Metal-binding</keyword>
<dbReference type="InterPro" id="IPR036028">
    <property type="entry name" value="SH3-like_dom_sf"/>
</dbReference>
<dbReference type="GO" id="GO:0005509">
    <property type="term" value="F:calcium ion binding"/>
    <property type="evidence" value="ECO:0007669"/>
    <property type="project" value="InterPro"/>
</dbReference>
<keyword evidence="10" id="KW-0771">Synaptosome</keyword>
<dbReference type="GO" id="GO:0042734">
    <property type="term" value="C:presynaptic membrane"/>
    <property type="evidence" value="ECO:0007669"/>
    <property type="project" value="TreeGrafter"/>
</dbReference>
<feature type="region of interest" description="Disordered" evidence="24">
    <location>
        <begin position="751"/>
        <end position="824"/>
    </location>
</feature>
<dbReference type="FunFam" id="1.10.238.10:FF:000046">
    <property type="entry name" value="intersectin-1 isoform X2"/>
    <property type="match status" value="1"/>
</dbReference>
<feature type="region of interest" description="Disordered" evidence="24">
    <location>
        <begin position="940"/>
        <end position="963"/>
    </location>
</feature>
<reference evidence="28 29" key="1">
    <citation type="submission" date="2022-01" db="EMBL/GenBank/DDBJ databases">
        <title>A chromosome-scale genome assembly of the false clownfish, Amphiprion ocellaris.</title>
        <authorList>
            <person name="Ryu T."/>
        </authorList>
    </citation>
    <scope>NUCLEOTIDE SEQUENCE [LARGE SCALE GENOMIC DNA]</scope>
</reference>
<name>A0AAQ5X3L7_AMPOC</name>
<evidence type="ECO:0000256" key="6">
    <source>
        <dbReference type="ARBA" id="ARBA00022443"/>
    </source>
</evidence>
<dbReference type="Pfam" id="PF16617">
    <property type="entry name" value="INTAP"/>
    <property type="match status" value="1"/>
</dbReference>
<keyword evidence="18" id="KW-0539">Nucleus</keyword>
<keyword evidence="6 22" id="KW-0728">SH3 domain</keyword>
<dbReference type="GO" id="GO:0055037">
    <property type="term" value="C:recycling endosome"/>
    <property type="evidence" value="ECO:0007669"/>
    <property type="project" value="UniProtKB-SubCell"/>
</dbReference>
<dbReference type="Pfam" id="PF14604">
    <property type="entry name" value="SH3_9"/>
    <property type="match status" value="1"/>
</dbReference>
<feature type="compositionally biased region" description="Polar residues" evidence="24">
    <location>
        <begin position="808"/>
        <end position="824"/>
    </location>
</feature>
<feature type="compositionally biased region" description="Low complexity" evidence="24">
    <location>
        <begin position="773"/>
        <end position="783"/>
    </location>
</feature>
<dbReference type="CDD" id="cd11993">
    <property type="entry name" value="SH3_Intersectin1_4"/>
    <property type="match status" value="1"/>
</dbReference>
<dbReference type="SUPFAM" id="SSF47473">
    <property type="entry name" value="EF-hand"/>
    <property type="match status" value="2"/>
</dbReference>
<evidence type="ECO:0000256" key="23">
    <source>
        <dbReference type="SAM" id="Coils"/>
    </source>
</evidence>
<evidence type="ECO:0000256" key="8">
    <source>
        <dbReference type="ARBA" id="ARBA00022475"/>
    </source>
</evidence>
<feature type="compositionally biased region" description="Polar residues" evidence="24">
    <location>
        <begin position="784"/>
        <end position="801"/>
    </location>
</feature>
<dbReference type="GO" id="GO:0023051">
    <property type="term" value="P:regulation of signaling"/>
    <property type="evidence" value="ECO:0007669"/>
    <property type="project" value="UniProtKB-ARBA"/>
</dbReference>
<dbReference type="InterPro" id="IPR032140">
    <property type="entry name" value="INTAP"/>
</dbReference>
<dbReference type="GO" id="GO:0005905">
    <property type="term" value="C:clathrin-coated pit"/>
    <property type="evidence" value="ECO:0007669"/>
    <property type="project" value="UniProtKB-SubCell"/>
</dbReference>
<dbReference type="Ensembl" id="ENSAOCT00000037881.1">
    <property type="protein sequence ID" value="ENSAOCP00000035873.1"/>
    <property type="gene ID" value="ENSAOCG00000011437.2"/>
</dbReference>
<dbReference type="Gene3D" id="1.10.238.10">
    <property type="entry name" value="EF-hand"/>
    <property type="match status" value="2"/>
</dbReference>
<keyword evidence="8" id="KW-1003">Cell membrane</keyword>
<feature type="compositionally biased region" description="Low complexity" evidence="24">
    <location>
        <begin position="590"/>
        <end position="605"/>
    </location>
</feature>
<feature type="region of interest" description="Disordered" evidence="24">
    <location>
        <begin position="95"/>
        <end position="123"/>
    </location>
</feature>
<evidence type="ECO:0000256" key="12">
    <source>
        <dbReference type="ARBA" id="ARBA00022753"/>
    </source>
</evidence>
<keyword evidence="7" id="KW-0813">Transport</keyword>
<keyword evidence="9" id="KW-0268">Exocytosis</keyword>
<evidence type="ECO:0000256" key="24">
    <source>
        <dbReference type="SAM" id="MobiDB-lite"/>
    </source>
</evidence>
<dbReference type="GO" id="GO:0006887">
    <property type="term" value="P:exocytosis"/>
    <property type="evidence" value="ECO:0007669"/>
    <property type="project" value="UniProtKB-KW"/>
</dbReference>
<dbReference type="SUPFAM" id="SSF50044">
    <property type="entry name" value="SH3-domain"/>
    <property type="match status" value="5"/>
</dbReference>
<keyword evidence="17" id="KW-0168">Coated pit</keyword>
<dbReference type="PROSITE" id="PS50031">
    <property type="entry name" value="EH"/>
    <property type="match status" value="2"/>
</dbReference>
<feature type="domain" description="EH" evidence="26">
    <location>
        <begin position="20"/>
        <end position="109"/>
    </location>
</feature>
<feature type="domain" description="SH3" evidence="25">
    <location>
        <begin position="1129"/>
        <end position="1188"/>
    </location>
</feature>
<evidence type="ECO:0000256" key="20">
    <source>
        <dbReference type="ARBA" id="ARBA00034102"/>
    </source>
</evidence>
<proteinExistence type="predicted"/>
<dbReference type="SMART" id="SM00027">
    <property type="entry name" value="EH"/>
    <property type="match status" value="2"/>
</dbReference>
<keyword evidence="16" id="KW-0472">Membrane</keyword>
<dbReference type="FunFam" id="1.10.238.10:FF:000055">
    <property type="entry name" value="Intersectin-1 isoform 1"/>
    <property type="match status" value="1"/>
</dbReference>
<evidence type="ECO:0000256" key="11">
    <source>
        <dbReference type="ARBA" id="ARBA00022723"/>
    </source>
</evidence>